<evidence type="ECO:0000313" key="4">
    <source>
        <dbReference type="Proteomes" id="UP000177953"/>
    </source>
</evidence>
<evidence type="ECO:0000256" key="1">
    <source>
        <dbReference type="PROSITE-ProRule" id="PRU00278"/>
    </source>
</evidence>
<reference evidence="3 4" key="1">
    <citation type="journal article" date="2016" name="Nat. Commun.">
        <title>Thousands of microbial genomes shed light on interconnected biogeochemical processes in an aquifer system.</title>
        <authorList>
            <person name="Anantharaman K."/>
            <person name="Brown C.T."/>
            <person name="Hug L.A."/>
            <person name="Sharon I."/>
            <person name="Castelle C.J."/>
            <person name="Probst A.J."/>
            <person name="Thomas B.C."/>
            <person name="Singh A."/>
            <person name="Wilkins M.J."/>
            <person name="Karaoz U."/>
            <person name="Brodie E.L."/>
            <person name="Williams K.H."/>
            <person name="Hubbard S.S."/>
            <person name="Banfield J.F."/>
        </authorList>
    </citation>
    <scope>NUCLEOTIDE SEQUENCE [LARGE SCALE GENOMIC DNA]</scope>
</reference>
<evidence type="ECO:0000313" key="3">
    <source>
        <dbReference type="EMBL" id="OGH68651.1"/>
    </source>
</evidence>
<dbReference type="SUPFAM" id="SSF54534">
    <property type="entry name" value="FKBP-like"/>
    <property type="match status" value="1"/>
</dbReference>
<accession>A0A1F6MAI1</accession>
<gene>
    <name evidence="3" type="ORF">A2754_02265</name>
</gene>
<dbReference type="InterPro" id="IPR050245">
    <property type="entry name" value="PrsA_foldase"/>
</dbReference>
<dbReference type="GO" id="GO:0003755">
    <property type="term" value="F:peptidyl-prolyl cis-trans isomerase activity"/>
    <property type="evidence" value="ECO:0007669"/>
    <property type="project" value="UniProtKB-KW"/>
</dbReference>
<protein>
    <recommendedName>
        <fullName evidence="2">PpiC domain-containing protein</fullName>
    </recommendedName>
</protein>
<dbReference type="AlphaFoldDB" id="A0A1F6MAI1"/>
<dbReference type="InterPro" id="IPR000297">
    <property type="entry name" value="PPIase_PpiC"/>
</dbReference>
<dbReference type="Proteomes" id="UP000177953">
    <property type="component" value="Unassembled WGS sequence"/>
</dbReference>
<dbReference type="Pfam" id="PF00639">
    <property type="entry name" value="Rotamase"/>
    <property type="match status" value="1"/>
</dbReference>
<dbReference type="Gene3D" id="3.10.50.40">
    <property type="match status" value="1"/>
</dbReference>
<feature type="domain" description="PpiC" evidence="2">
    <location>
        <begin position="160"/>
        <end position="255"/>
    </location>
</feature>
<comment type="caution">
    <text evidence="3">The sequence shown here is derived from an EMBL/GenBank/DDBJ whole genome shotgun (WGS) entry which is preliminary data.</text>
</comment>
<keyword evidence="1" id="KW-0413">Isomerase</keyword>
<evidence type="ECO:0000259" key="2">
    <source>
        <dbReference type="PROSITE" id="PS50198"/>
    </source>
</evidence>
<organism evidence="3 4">
    <name type="scientific">Candidatus Magasanikbacteria bacterium RIFCSPHIGHO2_01_FULL_47_8</name>
    <dbReference type="NCBI Taxonomy" id="1798673"/>
    <lineage>
        <taxon>Bacteria</taxon>
        <taxon>Candidatus Magasanikiibacteriota</taxon>
    </lineage>
</organism>
<dbReference type="InterPro" id="IPR027304">
    <property type="entry name" value="Trigger_fact/SurA_dom_sf"/>
</dbReference>
<dbReference type="PANTHER" id="PTHR47245:SF2">
    <property type="entry name" value="PEPTIDYL-PROLYL CIS-TRANS ISOMERASE HP_0175-RELATED"/>
    <property type="match status" value="1"/>
</dbReference>
<dbReference type="PANTHER" id="PTHR47245">
    <property type="entry name" value="PEPTIDYLPROLYL ISOMERASE"/>
    <property type="match status" value="1"/>
</dbReference>
<sequence>MVGLLFRKIATEGLLVLLLIVAGFSTAIYGFGVSNNFTRNFARSIPLPAAKVGADFVLLWKVDALADAYQHAVNSISNLSAVDLRASRKSILDKLIRDTVVTAQLKQRKALPPQSEIDEYYVFLLVKFGVPREQAGQEIRRRFGLSEIDFKNLIVWPDYAEKKLAQHLNAEASDSREYQRAAKIKELLDSGEDFAKTAAVYSEDEDSRHIGGDLGFMQLEGLDPWLKAAVEKINVGQTSDVVAGPDGYHILKIANKDEESQPARFQVRHILVKGADIEQYIDGQIPKYRIYTFGKF</sequence>
<name>A0A1F6MAI1_9BACT</name>
<dbReference type="InterPro" id="IPR046357">
    <property type="entry name" value="PPIase_dom_sf"/>
</dbReference>
<dbReference type="PROSITE" id="PS50198">
    <property type="entry name" value="PPIC_PPIASE_2"/>
    <property type="match status" value="1"/>
</dbReference>
<dbReference type="EMBL" id="MFPU01000085">
    <property type="protein sequence ID" value="OGH68651.1"/>
    <property type="molecule type" value="Genomic_DNA"/>
</dbReference>
<keyword evidence="1" id="KW-0697">Rotamase</keyword>
<dbReference type="SUPFAM" id="SSF109998">
    <property type="entry name" value="Triger factor/SurA peptide-binding domain-like"/>
    <property type="match status" value="1"/>
</dbReference>
<proteinExistence type="predicted"/>